<evidence type="ECO:0000313" key="10">
    <source>
        <dbReference type="EMBL" id="KAL3268422.1"/>
    </source>
</evidence>
<dbReference type="CDD" id="cd02440">
    <property type="entry name" value="AdoMet_MTases"/>
    <property type="match status" value="1"/>
</dbReference>
<dbReference type="EMBL" id="JABFTP020000021">
    <property type="protein sequence ID" value="KAL3268422.1"/>
    <property type="molecule type" value="Genomic_DNA"/>
</dbReference>
<evidence type="ECO:0000313" key="11">
    <source>
        <dbReference type="Proteomes" id="UP001516400"/>
    </source>
</evidence>
<sequence>MFKFGFSAEEDKSEGEIFKEKQTISWKEAREVNPNELEKLDQFIEDCSTNSIEVQNKVISYISNIDVVLKLINDSNNGECDGVLTAEENHSDLLVGIYEGGLKIWECTHDLLNFIEMENLTLKDKKVLDLGCGAGIIGLLCIMKGAICHFQDYNEEVIRHITIPNVVINNSIESAEKFRYFSGDWSSYINLFEKEISEEDKFDYIFTSETIYNPDNYMKLHNVFKSLLKTGGIMYPLLYKLISRNLKSIFSL</sequence>
<proteinExistence type="inferred from homology"/>
<dbReference type="GO" id="GO:0005634">
    <property type="term" value="C:nucleus"/>
    <property type="evidence" value="ECO:0007669"/>
    <property type="project" value="UniProtKB-SubCell"/>
</dbReference>
<dbReference type="AlphaFoldDB" id="A0ABD2MQ35"/>
<evidence type="ECO:0000256" key="2">
    <source>
        <dbReference type="ARBA" id="ARBA00004496"/>
    </source>
</evidence>
<protein>
    <recommendedName>
        <fullName evidence="3">protein-histidine N-methyltransferase</fullName>
        <ecNumber evidence="3">2.1.1.85</ecNumber>
    </recommendedName>
</protein>
<keyword evidence="11" id="KW-1185">Reference proteome</keyword>
<evidence type="ECO:0000256" key="3">
    <source>
        <dbReference type="ARBA" id="ARBA00012533"/>
    </source>
</evidence>
<evidence type="ECO:0000256" key="6">
    <source>
        <dbReference type="ARBA" id="ARBA00022679"/>
    </source>
</evidence>
<organism evidence="10 11">
    <name type="scientific">Cryptolaemus montrouzieri</name>
    <dbReference type="NCBI Taxonomy" id="559131"/>
    <lineage>
        <taxon>Eukaryota</taxon>
        <taxon>Metazoa</taxon>
        <taxon>Ecdysozoa</taxon>
        <taxon>Arthropoda</taxon>
        <taxon>Hexapoda</taxon>
        <taxon>Insecta</taxon>
        <taxon>Pterygota</taxon>
        <taxon>Neoptera</taxon>
        <taxon>Endopterygota</taxon>
        <taxon>Coleoptera</taxon>
        <taxon>Polyphaga</taxon>
        <taxon>Cucujiformia</taxon>
        <taxon>Coccinelloidea</taxon>
        <taxon>Coccinellidae</taxon>
        <taxon>Scymninae</taxon>
        <taxon>Scymnini</taxon>
        <taxon>Cryptolaemus</taxon>
    </lineage>
</organism>
<dbReference type="PANTHER" id="PTHR14614">
    <property type="entry name" value="HEPATOCELLULAR CARCINOMA-ASSOCIATED ANTIGEN"/>
    <property type="match status" value="1"/>
</dbReference>
<dbReference type="EC" id="2.1.1.85" evidence="3"/>
<dbReference type="Proteomes" id="UP001516400">
    <property type="component" value="Unassembled WGS sequence"/>
</dbReference>
<dbReference type="GO" id="GO:0032259">
    <property type="term" value="P:methylation"/>
    <property type="evidence" value="ECO:0007669"/>
    <property type="project" value="UniProtKB-KW"/>
</dbReference>
<keyword evidence="7" id="KW-0949">S-adenosyl-L-methionine</keyword>
<dbReference type="InterPro" id="IPR019410">
    <property type="entry name" value="Methyltransf_16"/>
</dbReference>
<keyword evidence="6" id="KW-0808">Transferase</keyword>
<evidence type="ECO:0000256" key="7">
    <source>
        <dbReference type="ARBA" id="ARBA00022691"/>
    </source>
</evidence>
<reference evidence="10 11" key="1">
    <citation type="journal article" date="2021" name="BMC Biol.">
        <title>Horizontally acquired antibacterial genes associated with adaptive radiation of ladybird beetles.</title>
        <authorList>
            <person name="Li H.S."/>
            <person name="Tang X.F."/>
            <person name="Huang Y.H."/>
            <person name="Xu Z.Y."/>
            <person name="Chen M.L."/>
            <person name="Du X.Y."/>
            <person name="Qiu B.Y."/>
            <person name="Chen P.T."/>
            <person name="Zhang W."/>
            <person name="Slipinski A."/>
            <person name="Escalona H.E."/>
            <person name="Waterhouse R.M."/>
            <person name="Zwick A."/>
            <person name="Pang H."/>
        </authorList>
    </citation>
    <scope>NUCLEOTIDE SEQUENCE [LARGE SCALE GENOMIC DNA]</scope>
    <source>
        <strain evidence="10">SYSU2018</strain>
    </source>
</reference>
<comment type="subcellular location">
    <subcellularLocation>
        <location evidence="2">Cytoplasm</location>
    </subcellularLocation>
    <subcellularLocation>
        <location evidence="1">Nucleus</location>
    </subcellularLocation>
</comment>
<evidence type="ECO:0000256" key="8">
    <source>
        <dbReference type="ARBA" id="ARBA00023242"/>
    </source>
</evidence>
<comment type="caution">
    <text evidence="10">The sequence shown here is derived from an EMBL/GenBank/DDBJ whole genome shotgun (WGS) entry which is preliminary data.</text>
</comment>
<dbReference type="GO" id="GO:0005737">
    <property type="term" value="C:cytoplasm"/>
    <property type="evidence" value="ECO:0007669"/>
    <property type="project" value="UniProtKB-SubCell"/>
</dbReference>
<dbReference type="GO" id="GO:0018064">
    <property type="term" value="F:protein-L-histidine N-tele-methyltransferase activity"/>
    <property type="evidence" value="ECO:0007669"/>
    <property type="project" value="UniProtKB-EC"/>
</dbReference>
<evidence type="ECO:0000256" key="4">
    <source>
        <dbReference type="ARBA" id="ARBA00022490"/>
    </source>
</evidence>
<gene>
    <name evidence="10" type="ORF">HHI36_007535</name>
</gene>
<keyword evidence="4" id="KW-0963">Cytoplasm</keyword>
<evidence type="ECO:0000256" key="5">
    <source>
        <dbReference type="ARBA" id="ARBA00022603"/>
    </source>
</evidence>
<name>A0ABD2MQ35_9CUCU</name>
<dbReference type="PANTHER" id="PTHR14614:SF39">
    <property type="entry name" value="HISTIDINE PROTEIN METHYLTRANSFERASE 1 HOMOLOG"/>
    <property type="match status" value="1"/>
</dbReference>
<comment type="similarity">
    <text evidence="9">Belongs to the methyltransferase superfamily. METTL18 family.</text>
</comment>
<evidence type="ECO:0000256" key="9">
    <source>
        <dbReference type="ARBA" id="ARBA00038126"/>
    </source>
</evidence>
<keyword evidence="5" id="KW-0489">Methyltransferase</keyword>
<evidence type="ECO:0000256" key="1">
    <source>
        <dbReference type="ARBA" id="ARBA00004123"/>
    </source>
</evidence>
<accession>A0ABD2MQ35</accession>
<dbReference type="SUPFAM" id="SSF53335">
    <property type="entry name" value="S-adenosyl-L-methionine-dependent methyltransferases"/>
    <property type="match status" value="1"/>
</dbReference>
<keyword evidence="8" id="KW-0539">Nucleus</keyword>
<dbReference type="InterPro" id="IPR029063">
    <property type="entry name" value="SAM-dependent_MTases_sf"/>
</dbReference>
<dbReference type="Gene3D" id="3.40.50.150">
    <property type="entry name" value="Vaccinia Virus protein VP39"/>
    <property type="match status" value="1"/>
</dbReference>
<dbReference type="Pfam" id="PF10294">
    <property type="entry name" value="Methyltransf_16"/>
    <property type="match status" value="1"/>
</dbReference>